<dbReference type="RefSeq" id="WP_224286323.1">
    <property type="nucleotide sequence ID" value="NZ_JAHSST010000012.1"/>
</dbReference>
<protein>
    <submittedName>
        <fullName evidence="1">Uncharacterized protein</fullName>
    </submittedName>
</protein>
<dbReference type="Proteomes" id="UP000758701">
    <property type="component" value="Unassembled WGS sequence"/>
</dbReference>
<reference evidence="1 2" key="1">
    <citation type="submission" date="2021-06" db="EMBL/GenBank/DDBJ databases">
        <title>Ecological speciation of a Streptomyces species isolated from different habitats and geographic origins.</title>
        <authorList>
            <person name="Wang J."/>
        </authorList>
    </citation>
    <scope>NUCLEOTIDE SEQUENCE [LARGE SCALE GENOMIC DNA]</scope>
    <source>
        <strain evidence="1 2">FXJ8.012</strain>
    </source>
</reference>
<accession>A0ABS7W470</accession>
<dbReference type="InterPro" id="IPR054202">
    <property type="entry name" value="DUF6907"/>
</dbReference>
<proteinExistence type="predicted"/>
<keyword evidence="2" id="KW-1185">Reference proteome</keyword>
<evidence type="ECO:0000313" key="1">
    <source>
        <dbReference type="EMBL" id="MBZ6151980.1"/>
    </source>
</evidence>
<dbReference type="Pfam" id="PF21848">
    <property type="entry name" value="DUF6907"/>
    <property type="match status" value="2"/>
</dbReference>
<dbReference type="EMBL" id="JAHSTP010000004">
    <property type="protein sequence ID" value="MBZ6151980.1"/>
    <property type="molecule type" value="Genomic_DNA"/>
</dbReference>
<name>A0ABS7W470_STROV</name>
<gene>
    <name evidence="1" type="ORF">KVH32_12515</name>
</gene>
<sequence>MSIAVSTTDSSSTKDFTALKNDRQLCAVHPDWCTETGVHDDHFGARHVVMGNDYRELLDARLLDFSGSDPVIGLGETDTDAIEARAKAKELRRFADALEALADTMDASTNGESPNGSDTISCPDGVSFCTGDPADHEDPNEHFHHGPFTAMGAHRPYAGRHRDGIMTFHLSQVNDEAPGLDFVAGGDWPTLSLGEVDELISDMSVHLAKLRAARMQIAGLMSGQTIETAATADRTWTYDDRYGTRHTVTCPSWCTVDHTDDMDGTRHPADVHHQLYGTVAYAEYTEGYEDYKSWQLLCAHLAVSPDSTVSPTYRVPHVLVEVAADMYTRPMDPDQLAEFIETVTGQLEELRAMHPRLAAARAEWAARPHTTTNAETA</sequence>
<organism evidence="1 2">
    <name type="scientific">Streptomyces olivaceus</name>
    <dbReference type="NCBI Taxonomy" id="47716"/>
    <lineage>
        <taxon>Bacteria</taxon>
        <taxon>Bacillati</taxon>
        <taxon>Actinomycetota</taxon>
        <taxon>Actinomycetes</taxon>
        <taxon>Kitasatosporales</taxon>
        <taxon>Streptomycetaceae</taxon>
        <taxon>Streptomyces</taxon>
    </lineage>
</organism>
<comment type="caution">
    <text evidence="1">The sequence shown here is derived from an EMBL/GenBank/DDBJ whole genome shotgun (WGS) entry which is preliminary data.</text>
</comment>
<evidence type="ECO:0000313" key="2">
    <source>
        <dbReference type="Proteomes" id="UP000758701"/>
    </source>
</evidence>